<dbReference type="RefSeq" id="WP_194042796.1">
    <property type="nucleotide sequence ID" value="NZ_JADEXF010000203.1"/>
</dbReference>
<organism evidence="1 2">
    <name type="scientific">Nostoc cf. edaphicum LEGE 07299</name>
    <dbReference type="NCBI Taxonomy" id="2777974"/>
    <lineage>
        <taxon>Bacteria</taxon>
        <taxon>Bacillati</taxon>
        <taxon>Cyanobacteriota</taxon>
        <taxon>Cyanophyceae</taxon>
        <taxon>Nostocales</taxon>
        <taxon>Nostocaceae</taxon>
        <taxon>Nostoc</taxon>
    </lineage>
</organism>
<name>A0ABR9TX47_9NOSO</name>
<keyword evidence="2" id="KW-1185">Reference proteome</keyword>
<accession>A0ABR9TX47</accession>
<proteinExistence type="predicted"/>
<dbReference type="Proteomes" id="UP000647836">
    <property type="component" value="Unassembled WGS sequence"/>
</dbReference>
<comment type="caution">
    <text evidence="1">The sequence shown here is derived from an EMBL/GenBank/DDBJ whole genome shotgun (WGS) entry which is preliminary data.</text>
</comment>
<dbReference type="EMBL" id="JADEXF010000203">
    <property type="protein sequence ID" value="MBE9104924.1"/>
    <property type="molecule type" value="Genomic_DNA"/>
</dbReference>
<evidence type="ECO:0000313" key="2">
    <source>
        <dbReference type="Proteomes" id="UP000647836"/>
    </source>
</evidence>
<gene>
    <name evidence="1" type="ORF">IQ229_08200</name>
</gene>
<reference evidence="1 2" key="1">
    <citation type="submission" date="2020-10" db="EMBL/GenBank/DDBJ databases">
        <authorList>
            <person name="Castelo-Branco R."/>
            <person name="Eusebio N."/>
            <person name="Adriana R."/>
            <person name="Vieira A."/>
            <person name="Brugerolle De Fraissinette N."/>
            <person name="Rezende De Castro R."/>
            <person name="Schneider M.P."/>
            <person name="Vasconcelos V."/>
            <person name="Leao P.N."/>
        </authorList>
    </citation>
    <scope>NUCLEOTIDE SEQUENCE [LARGE SCALE GENOMIC DNA]</scope>
    <source>
        <strain evidence="1 2">LEGE 07299</strain>
    </source>
</reference>
<protein>
    <submittedName>
        <fullName evidence="1">Uncharacterized protein</fullName>
    </submittedName>
</protein>
<evidence type="ECO:0000313" key="1">
    <source>
        <dbReference type="EMBL" id="MBE9104924.1"/>
    </source>
</evidence>
<sequence>MKFIQKAHQKVMKTGRFKLNFTKLIRLSTTVCTFTFLSVIDIAGAMPIPMPTAVNYAQSLPPSGFSAYPASTISPLDGIWKLQWRINGKSFDGLLTLTGNSGTMTVNVRYSNGQNDVVQQRMVVQSSGDQFILSGQNPVYAGTNMPIVSYIPDTFLIEQASNLEGWRAKSCDSTERCSRVTMRYVDPAYPPSIPNRAPAEMPTKWDSL</sequence>